<dbReference type="EMBL" id="BQXS01010822">
    <property type="protein sequence ID" value="GKT34510.1"/>
    <property type="molecule type" value="Genomic_DNA"/>
</dbReference>
<dbReference type="Proteomes" id="UP001057375">
    <property type="component" value="Unassembled WGS sequence"/>
</dbReference>
<keyword evidence="2" id="KW-0472">Membrane</keyword>
<feature type="transmembrane region" description="Helical" evidence="2">
    <location>
        <begin position="433"/>
        <end position="453"/>
    </location>
</feature>
<feature type="compositionally biased region" description="Basic and acidic residues" evidence="1">
    <location>
        <begin position="29"/>
        <end position="48"/>
    </location>
</feature>
<keyword evidence="2" id="KW-1133">Transmembrane helix</keyword>
<proteinExistence type="predicted"/>
<feature type="transmembrane region" description="Helical" evidence="2">
    <location>
        <begin position="402"/>
        <end position="421"/>
    </location>
</feature>
<feature type="compositionally biased region" description="Basic residues" evidence="1">
    <location>
        <begin position="615"/>
        <end position="635"/>
    </location>
</feature>
<evidence type="ECO:0000313" key="4">
    <source>
        <dbReference type="Proteomes" id="UP001057375"/>
    </source>
</evidence>
<keyword evidence="4" id="KW-1185">Reference proteome</keyword>
<sequence>TAKEQKHKEMLLEYQDLNREVQATIQRRVRSESVHSDLREEGEARQGEDSVQVQLVDQDNVLLHNTTSSTNPRISIHHEEVSDSTSNSTTHEGPRDSPSDNVMDVSSSQSTATHIDAQPDVVPIQLETIPEVSLPVPSALSNEQTSEADYYAADGSLGSNELSTDNDAISDGSVEDMSVMSVSTTFSLLVSHWQILLVAPWGVSWGILKLNSLDLSPNIFNTGLMCIWPNTFTPFSMTLLNMFYPMVCLVSTFLGMPYILSKMHNLFTSVDSAILFSICCELFLVISAKAAASVFRIFRIGLTSDDSEGDSPYFWIYDTNIRLSDSKWLILVWASGVTLFFNLVLAPIVIALMNRRRKKRSGNQIPIIEGLKDGFTWFIVGLLVFRQLLQICVEIIDGGTLQILAIAILLILARLLLWKALPFKNAGENDAMIWSFDINALSYLTAGLGNVLTSTAGKWVLYLFIALSIVCNILYMVIMVAVLGRQLSSLKSLAIAIQNGKERLLDIRHEEAEKERKNRREPILYIPDSMQVIQLAPSSPSSDQSLKQVPRTPSILDDETLITFASSSTKLKKKRMPKATKHLTIDSDLEAKRKKLAEQWAKISTKLDDEELERQKKKVQRKLNKKHRLGEKKRKKRQGLLRPFFFI</sequence>
<accession>A0ABQ5KU36</accession>
<reference evidence="3" key="1">
    <citation type="submission" date="2022-03" db="EMBL/GenBank/DDBJ databases">
        <title>Draft genome sequence of Aduncisulcus paluster, a free-living microaerophilic Fornicata.</title>
        <authorList>
            <person name="Yuyama I."/>
            <person name="Kume K."/>
            <person name="Tamura T."/>
            <person name="Inagaki Y."/>
            <person name="Hashimoto T."/>
        </authorList>
    </citation>
    <scope>NUCLEOTIDE SEQUENCE</scope>
    <source>
        <strain evidence="3">NY0171</strain>
    </source>
</reference>
<feature type="transmembrane region" description="Helical" evidence="2">
    <location>
        <begin position="273"/>
        <end position="298"/>
    </location>
</feature>
<feature type="transmembrane region" description="Helical" evidence="2">
    <location>
        <begin position="186"/>
        <end position="208"/>
    </location>
</feature>
<organism evidence="3 4">
    <name type="scientific">Aduncisulcus paluster</name>
    <dbReference type="NCBI Taxonomy" id="2918883"/>
    <lineage>
        <taxon>Eukaryota</taxon>
        <taxon>Metamonada</taxon>
        <taxon>Carpediemonas-like organisms</taxon>
        <taxon>Aduncisulcus</taxon>
    </lineage>
</organism>
<feature type="region of interest" description="Disordered" evidence="1">
    <location>
        <begin position="65"/>
        <end position="119"/>
    </location>
</feature>
<feature type="region of interest" description="Disordered" evidence="1">
    <location>
        <begin position="613"/>
        <end position="635"/>
    </location>
</feature>
<feature type="region of interest" description="Disordered" evidence="1">
    <location>
        <begin position="28"/>
        <end position="52"/>
    </location>
</feature>
<feature type="non-terminal residue" evidence="3">
    <location>
        <position position="1"/>
    </location>
</feature>
<name>A0ABQ5KU36_9EUKA</name>
<evidence type="ECO:0000256" key="2">
    <source>
        <dbReference type="SAM" id="Phobius"/>
    </source>
</evidence>
<feature type="transmembrane region" description="Helical" evidence="2">
    <location>
        <begin position="242"/>
        <end position="261"/>
    </location>
</feature>
<protein>
    <submittedName>
        <fullName evidence="3">Uncharacterized protein</fullName>
    </submittedName>
</protein>
<feature type="compositionally biased region" description="Polar residues" evidence="1">
    <location>
        <begin position="104"/>
        <end position="113"/>
    </location>
</feature>
<feature type="transmembrane region" description="Helical" evidence="2">
    <location>
        <begin position="328"/>
        <end position="353"/>
    </location>
</feature>
<evidence type="ECO:0000313" key="3">
    <source>
        <dbReference type="EMBL" id="GKT34510.1"/>
    </source>
</evidence>
<gene>
    <name evidence="3" type="ORF">ADUPG1_007852</name>
</gene>
<feature type="transmembrane region" description="Helical" evidence="2">
    <location>
        <begin position="459"/>
        <end position="483"/>
    </location>
</feature>
<comment type="caution">
    <text evidence="3">The sequence shown here is derived from an EMBL/GenBank/DDBJ whole genome shotgun (WGS) entry which is preliminary data.</text>
</comment>
<evidence type="ECO:0000256" key="1">
    <source>
        <dbReference type="SAM" id="MobiDB-lite"/>
    </source>
</evidence>
<keyword evidence="2" id="KW-0812">Transmembrane</keyword>